<dbReference type="Pfam" id="PF00480">
    <property type="entry name" value="ROK"/>
    <property type="match status" value="1"/>
</dbReference>
<comment type="catalytic activity">
    <reaction evidence="7">
        <text>D-fructose + ATP = D-fructose 6-phosphate + ADP + H(+)</text>
        <dbReference type="Rhea" id="RHEA:16125"/>
        <dbReference type="ChEBI" id="CHEBI:15378"/>
        <dbReference type="ChEBI" id="CHEBI:30616"/>
        <dbReference type="ChEBI" id="CHEBI:37721"/>
        <dbReference type="ChEBI" id="CHEBI:61527"/>
        <dbReference type="ChEBI" id="CHEBI:456216"/>
        <dbReference type="EC" id="2.7.1.4"/>
    </reaction>
</comment>
<dbReference type="EMBL" id="LT963501">
    <property type="protein sequence ID" value="SOT79907.1"/>
    <property type="molecule type" value="Genomic_DNA"/>
</dbReference>
<dbReference type="GO" id="GO:0008865">
    <property type="term" value="F:fructokinase activity"/>
    <property type="evidence" value="ECO:0007669"/>
    <property type="project" value="UniProtKB-EC"/>
</dbReference>
<evidence type="ECO:0000256" key="5">
    <source>
        <dbReference type="ARBA" id="ARBA00022842"/>
    </source>
</evidence>
<gene>
    <name evidence="8" type="primary">ANAHYD_K1</name>
</gene>
<dbReference type="AlphaFoldDB" id="A0A2K4X4G8"/>
<comment type="similarity">
    <text evidence="2">Belongs to the ROK (NagC/XylR) family.</text>
</comment>
<keyword evidence="3" id="KW-0479">Metal-binding</keyword>
<organism evidence="8">
    <name type="scientific">Anaerococcus hydrogenalis</name>
    <dbReference type="NCBI Taxonomy" id="33029"/>
    <lineage>
        <taxon>Bacteria</taxon>
        <taxon>Bacillati</taxon>
        <taxon>Bacillota</taxon>
        <taxon>Tissierellia</taxon>
        <taxon>Tissierellales</taxon>
        <taxon>Peptoniphilaceae</taxon>
        <taxon>Anaerococcus</taxon>
    </lineage>
</organism>
<dbReference type="EC" id="2.7.1.4" evidence="6"/>
<dbReference type="InterPro" id="IPR000600">
    <property type="entry name" value="ROK"/>
</dbReference>
<evidence type="ECO:0000313" key="8">
    <source>
        <dbReference type="EMBL" id="SOT79907.1"/>
    </source>
</evidence>
<dbReference type="SUPFAM" id="SSF53067">
    <property type="entry name" value="Actin-like ATPase domain"/>
    <property type="match status" value="1"/>
</dbReference>
<dbReference type="PANTHER" id="PTHR42742">
    <property type="entry name" value="TRANSCRIPTIONAL REPRESSOR MPRA"/>
    <property type="match status" value="1"/>
</dbReference>
<dbReference type="GO" id="GO:0046872">
    <property type="term" value="F:metal ion binding"/>
    <property type="evidence" value="ECO:0007669"/>
    <property type="project" value="UniProtKB-KW"/>
</dbReference>
<dbReference type="InterPro" id="IPR043129">
    <property type="entry name" value="ATPase_NBD"/>
</dbReference>
<dbReference type="InterPro" id="IPR051804">
    <property type="entry name" value="Carb_Metab_Reg_Kinase/Isom"/>
</dbReference>
<keyword evidence="4" id="KW-0862">Zinc</keyword>
<reference evidence="8" key="1">
    <citation type="submission" date="2017-11" db="EMBL/GenBank/DDBJ databases">
        <authorList>
            <person name="Han C.G."/>
        </authorList>
    </citation>
    <scope>NUCLEOTIDE SEQUENCE</scope>
    <source>
        <strain evidence="8">DSM 7454</strain>
    </source>
</reference>
<evidence type="ECO:0000256" key="4">
    <source>
        <dbReference type="ARBA" id="ARBA00022833"/>
    </source>
</evidence>
<evidence type="ECO:0000256" key="3">
    <source>
        <dbReference type="ARBA" id="ARBA00022723"/>
    </source>
</evidence>
<evidence type="ECO:0000256" key="2">
    <source>
        <dbReference type="ARBA" id="ARBA00006479"/>
    </source>
</evidence>
<dbReference type="Gene3D" id="3.30.420.40">
    <property type="match status" value="2"/>
</dbReference>
<protein>
    <recommendedName>
        <fullName evidence="6">fructokinase</fullName>
        <ecNumber evidence="6">2.7.1.4</ecNumber>
    </recommendedName>
</protein>
<comment type="cofactor">
    <cofactor evidence="1">
        <name>Mg(2+)</name>
        <dbReference type="ChEBI" id="CHEBI:18420"/>
    </cofactor>
</comment>
<proteinExistence type="inferred from homology"/>
<evidence type="ECO:0000256" key="6">
    <source>
        <dbReference type="ARBA" id="ARBA00038887"/>
    </source>
</evidence>
<name>A0A2K4X4G8_9FIRM</name>
<keyword evidence="5" id="KW-0460">Magnesium</keyword>
<dbReference type="CDD" id="cd24067">
    <property type="entry name" value="ASKHA_NBD_ROK_BsFRK-like"/>
    <property type="match status" value="1"/>
</dbReference>
<sequence>MYGSIEFGGTKIKCASFDENGKVIADCWIDTKNPEDNLEKIGEFYKKNPVESLGVGAFGPIDLNEESKTYGYIQNTPKKLWVNYDLLGNLKKQVCQKIKIVTDVGLSLIGEANKGAGEKLNSSLYLTIGTGIGGAYIQNGKLLNGFSHPEMGHINIKRMKDDDFKSTCTYHEDCLEGLACGPSVNKRLGQNPKDADINEKAFKIAANYIAQAIYTYTLVLRPEIVIIGGGLINKKGFIEMIREEFDKIKGDYIPVKESSEYIVKPKLKNDSALIGGYLLAKSL</sequence>
<evidence type="ECO:0000256" key="1">
    <source>
        <dbReference type="ARBA" id="ARBA00001946"/>
    </source>
</evidence>
<dbReference type="PANTHER" id="PTHR42742:SF3">
    <property type="entry name" value="FRUCTOKINASE"/>
    <property type="match status" value="1"/>
</dbReference>
<evidence type="ECO:0000256" key="7">
    <source>
        <dbReference type="ARBA" id="ARBA00048451"/>
    </source>
</evidence>
<accession>A0A2K4X4G8</accession>